<reference evidence="1" key="1">
    <citation type="submission" date="2014-11" db="EMBL/GenBank/DDBJ databases">
        <authorList>
            <person name="Amaro Gonzalez C."/>
        </authorList>
    </citation>
    <scope>NUCLEOTIDE SEQUENCE</scope>
</reference>
<protein>
    <submittedName>
        <fullName evidence="1">Uncharacterized protein</fullName>
    </submittedName>
</protein>
<accession>A0A0E9T480</accession>
<dbReference type="EMBL" id="GBXM01061124">
    <property type="protein sequence ID" value="JAH47453.1"/>
    <property type="molecule type" value="Transcribed_RNA"/>
</dbReference>
<reference evidence="1" key="2">
    <citation type="journal article" date="2015" name="Fish Shellfish Immunol.">
        <title>Early steps in the European eel (Anguilla anguilla)-Vibrio vulnificus interaction in the gills: Role of the RtxA13 toxin.</title>
        <authorList>
            <person name="Callol A."/>
            <person name="Pajuelo D."/>
            <person name="Ebbesson L."/>
            <person name="Teles M."/>
            <person name="MacKenzie S."/>
            <person name="Amaro C."/>
        </authorList>
    </citation>
    <scope>NUCLEOTIDE SEQUENCE</scope>
</reference>
<dbReference type="AlphaFoldDB" id="A0A0E9T480"/>
<name>A0A0E9T480_ANGAN</name>
<proteinExistence type="predicted"/>
<organism evidence="1">
    <name type="scientific">Anguilla anguilla</name>
    <name type="common">European freshwater eel</name>
    <name type="synonym">Muraena anguilla</name>
    <dbReference type="NCBI Taxonomy" id="7936"/>
    <lineage>
        <taxon>Eukaryota</taxon>
        <taxon>Metazoa</taxon>
        <taxon>Chordata</taxon>
        <taxon>Craniata</taxon>
        <taxon>Vertebrata</taxon>
        <taxon>Euteleostomi</taxon>
        <taxon>Actinopterygii</taxon>
        <taxon>Neopterygii</taxon>
        <taxon>Teleostei</taxon>
        <taxon>Anguilliformes</taxon>
        <taxon>Anguillidae</taxon>
        <taxon>Anguilla</taxon>
    </lineage>
</organism>
<evidence type="ECO:0000313" key="1">
    <source>
        <dbReference type="EMBL" id="JAH47453.1"/>
    </source>
</evidence>
<sequence length="45" mass="4648">MSKGNGLISCHTVCAELELALMSATINSQALTLCVCVCASMRACV</sequence>